<feature type="domain" description="ABC transmembrane type-1" evidence="11">
    <location>
        <begin position="82"/>
        <end position="276"/>
    </location>
</feature>
<dbReference type="InterPro" id="IPR011865">
    <property type="entry name" value="CysT_permease"/>
</dbReference>
<keyword evidence="5 9" id="KW-1133">Transmembrane helix</keyword>
<dbReference type="OrthoDB" id="9808619at2"/>
<comment type="caution">
    <text evidence="9">Lacks conserved residue(s) required for the propagation of feature annotation.</text>
</comment>
<dbReference type="Gene3D" id="1.10.3720.10">
    <property type="entry name" value="MetI-like"/>
    <property type="match status" value="1"/>
</dbReference>
<organism evidence="12 13">
    <name type="scientific">Rhodococcus wratislaviensis</name>
    <name type="common">Tsukamurella wratislaviensis</name>
    <dbReference type="NCBI Taxonomy" id="44752"/>
    <lineage>
        <taxon>Bacteria</taxon>
        <taxon>Bacillati</taxon>
        <taxon>Actinomycetota</taxon>
        <taxon>Actinomycetes</taxon>
        <taxon>Mycobacteriales</taxon>
        <taxon>Nocardiaceae</taxon>
        <taxon>Rhodococcus</taxon>
    </lineage>
</organism>
<feature type="transmembrane region" description="Helical" evidence="9">
    <location>
        <begin position="153"/>
        <end position="171"/>
    </location>
</feature>
<evidence type="ECO:0000256" key="1">
    <source>
        <dbReference type="ARBA" id="ARBA00004141"/>
    </source>
</evidence>
<evidence type="ECO:0000313" key="13">
    <source>
        <dbReference type="Proteomes" id="UP000287519"/>
    </source>
</evidence>
<comment type="caution">
    <text evidence="12">The sequence shown here is derived from an EMBL/GenBank/DDBJ whole genome shotgun (WGS) entry which is preliminary data.</text>
</comment>
<dbReference type="EMBL" id="BHYM01000021">
    <property type="protein sequence ID" value="GCE38722.1"/>
    <property type="molecule type" value="Genomic_DNA"/>
</dbReference>
<evidence type="ECO:0000259" key="11">
    <source>
        <dbReference type="PROSITE" id="PS50928"/>
    </source>
</evidence>
<dbReference type="InterPro" id="IPR000515">
    <property type="entry name" value="MetI-like"/>
</dbReference>
<feature type="transmembrane region" description="Helical" evidence="9">
    <location>
        <begin position="258"/>
        <end position="278"/>
    </location>
</feature>
<dbReference type="NCBIfam" id="TIGR00969">
    <property type="entry name" value="3a0106s02"/>
    <property type="match status" value="1"/>
</dbReference>
<dbReference type="Proteomes" id="UP000287519">
    <property type="component" value="Unassembled WGS sequence"/>
</dbReference>
<comment type="subcellular location">
    <subcellularLocation>
        <location evidence="1">Membrane</location>
        <topology evidence="1">Multi-pass membrane protein</topology>
    </subcellularLocation>
</comment>
<dbReference type="CDD" id="cd06261">
    <property type="entry name" value="TM_PBP2"/>
    <property type="match status" value="1"/>
</dbReference>
<evidence type="ECO:0000256" key="7">
    <source>
        <dbReference type="ARBA" id="ARBA00023136"/>
    </source>
</evidence>
<dbReference type="InterPro" id="IPR005667">
    <property type="entry name" value="Sulph_transpt2"/>
</dbReference>
<evidence type="ECO:0000256" key="5">
    <source>
        <dbReference type="ARBA" id="ARBA00022989"/>
    </source>
</evidence>
<keyword evidence="3 9" id="KW-0813">Transport</keyword>
<feature type="region of interest" description="Disordered" evidence="10">
    <location>
        <begin position="1"/>
        <end position="21"/>
    </location>
</feature>
<dbReference type="PANTHER" id="PTHR30406">
    <property type="entry name" value="SULFATE TRANSPORT SYSTEM PERMEASE PROTEIN"/>
    <property type="match status" value="1"/>
</dbReference>
<feature type="transmembrane region" description="Helical" evidence="9">
    <location>
        <begin position="34"/>
        <end position="62"/>
    </location>
</feature>
<evidence type="ECO:0000256" key="4">
    <source>
        <dbReference type="ARBA" id="ARBA00022692"/>
    </source>
</evidence>
<reference evidence="12 13" key="1">
    <citation type="submission" date="2018-11" db="EMBL/GenBank/DDBJ databases">
        <title>Microbial catabolism of amino acid.</title>
        <authorList>
            <person name="Hibi M."/>
            <person name="Ogawa J."/>
        </authorList>
    </citation>
    <scope>NUCLEOTIDE SEQUENCE [LARGE SCALE GENOMIC DNA]</scope>
    <source>
        <strain evidence="12 13">C31-06</strain>
    </source>
</reference>
<protein>
    <recommendedName>
        <fullName evidence="9">Sulfate transport system permease protein CysT</fullName>
    </recommendedName>
</protein>
<dbReference type="RefSeq" id="WP_124391240.1">
    <property type="nucleotide sequence ID" value="NZ_BHYM01000021.1"/>
</dbReference>
<keyword evidence="13" id="KW-1185">Reference proteome</keyword>
<dbReference type="InterPro" id="IPR035906">
    <property type="entry name" value="MetI-like_sf"/>
</dbReference>
<evidence type="ECO:0000313" key="12">
    <source>
        <dbReference type="EMBL" id="GCE38722.1"/>
    </source>
</evidence>
<evidence type="ECO:0000256" key="9">
    <source>
        <dbReference type="RuleBase" id="RU366001"/>
    </source>
</evidence>
<keyword evidence="4 9" id="KW-0812">Transmembrane</keyword>
<comment type="similarity">
    <text evidence="9">Belongs to the binding-protein-dependent transport system permease family. CysTW subfamily.</text>
</comment>
<sequence length="293" mass="30341">MSDISTTTGGRGITVPPPPVPPARKKVARVTGAVGPLGIGIATLWLSVIVVLPLAALTVASFGDGVAGFVDAITSPVAVASLRVTVVVSVVVAVINVIMGTLIAWVLVRDEFPGKRVVNALIDLPFALPTIVASIVLLSLYGPESPIGVHLNATQPGLIVALAFVTLPFVVRSVQPVLIEVDKEVEEAAASLGADNVTIFRKVVLPTLTPAIISGAGLAFARAIGEYGSVVLIGGNIPRETQVASQYIQQQIEIDRPAAAAAVSVALLAIAFVTLFALRVFASRGQRREEQAE</sequence>
<dbReference type="AlphaFoldDB" id="A0A402C599"/>
<feature type="transmembrane region" description="Helical" evidence="9">
    <location>
        <begin position="82"/>
        <end position="108"/>
    </location>
</feature>
<evidence type="ECO:0000256" key="3">
    <source>
        <dbReference type="ARBA" id="ARBA00022448"/>
    </source>
</evidence>
<evidence type="ECO:0000256" key="8">
    <source>
        <dbReference type="ARBA" id="ARBA00025323"/>
    </source>
</evidence>
<dbReference type="Pfam" id="PF00528">
    <property type="entry name" value="BPD_transp_1"/>
    <property type="match status" value="1"/>
</dbReference>
<dbReference type="GO" id="GO:0015419">
    <property type="term" value="F:ABC-type sulfate transporter activity"/>
    <property type="evidence" value="ECO:0007669"/>
    <property type="project" value="UniProtKB-UniRule"/>
</dbReference>
<dbReference type="SUPFAM" id="SSF161098">
    <property type="entry name" value="MetI-like"/>
    <property type="match status" value="1"/>
</dbReference>
<feature type="transmembrane region" description="Helical" evidence="9">
    <location>
        <begin position="120"/>
        <end position="141"/>
    </location>
</feature>
<dbReference type="GO" id="GO:0005886">
    <property type="term" value="C:plasma membrane"/>
    <property type="evidence" value="ECO:0007669"/>
    <property type="project" value="InterPro"/>
</dbReference>
<gene>
    <name evidence="12" type="ORF">Rhow_002246</name>
</gene>
<feature type="transmembrane region" description="Helical" evidence="9">
    <location>
        <begin position="203"/>
        <end position="224"/>
    </location>
</feature>
<dbReference type="NCBIfam" id="TIGR02139">
    <property type="entry name" value="permease_CysT"/>
    <property type="match status" value="1"/>
</dbReference>
<dbReference type="PROSITE" id="PS50928">
    <property type="entry name" value="ABC_TM1"/>
    <property type="match status" value="1"/>
</dbReference>
<dbReference type="PANTHER" id="PTHR30406:SF8">
    <property type="entry name" value="SULFATE TRANSPORT SYSTEM PERMEASE PROTEIN CYST"/>
    <property type="match status" value="1"/>
</dbReference>
<evidence type="ECO:0000256" key="6">
    <source>
        <dbReference type="ARBA" id="ARBA00023032"/>
    </source>
</evidence>
<evidence type="ECO:0000256" key="2">
    <source>
        <dbReference type="ARBA" id="ARBA00011779"/>
    </source>
</evidence>
<proteinExistence type="inferred from homology"/>
<accession>A0A402C599</accession>
<name>A0A402C599_RHOWR</name>
<comment type="subunit">
    <text evidence="2">The complex is composed of two ATP-binding proteins (CysA), two transmembrane proteins (CysT and CysW) and a solute-binding protein (CysP).</text>
</comment>
<keyword evidence="6 9" id="KW-0764">Sulfate transport</keyword>
<comment type="function">
    <text evidence="9">Part of the ABC transporter complex (TC 3.A.1.6.1) involved in sulfate/thiosulfate import.</text>
</comment>
<evidence type="ECO:0000256" key="10">
    <source>
        <dbReference type="SAM" id="MobiDB-lite"/>
    </source>
</evidence>
<comment type="function">
    <text evidence="8">Part of the ABC transporter complex CysAWTP (TC 3.A.1.6.1) involved in sulfate/thiosulfate import. Probably responsible for the translocation of the substrate across the membrane.</text>
</comment>
<keyword evidence="7 9" id="KW-0472">Membrane</keyword>